<comment type="similarity">
    <text evidence="2">Belongs to the replication factor A protein 3 family.</text>
</comment>
<evidence type="ECO:0000256" key="2">
    <source>
        <dbReference type="ARBA" id="ARBA00009761"/>
    </source>
</evidence>
<dbReference type="GO" id="GO:0006298">
    <property type="term" value="P:mismatch repair"/>
    <property type="evidence" value="ECO:0007669"/>
    <property type="project" value="TreeGrafter"/>
</dbReference>
<dbReference type="EMBL" id="GIIL01001887">
    <property type="protein sequence ID" value="NOV45613.1"/>
    <property type="molecule type" value="Transcribed_RNA"/>
</dbReference>
<dbReference type="GO" id="GO:0006289">
    <property type="term" value="P:nucleotide-excision repair"/>
    <property type="evidence" value="ECO:0007669"/>
    <property type="project" value="TreeGrafter"/>
</dbReference>
<dbReference type="GO" id="GO:0003684">
    <property type="term" value="F:damaged DNA binding"/>
    <property type="evidence" value="ECO:0007669"/>
    <property type="project" value="TreeGrafter"/>
</dbReference>
<dbReference type="GO" id="GO:0035861">
    <property type="term" value="C:site of double-strand break"/>
    <property type="evidence" value="ECO:0007669"/>
    <property type="project" value="TreeGrafter"/>
</dbReference>
<dbReference type="PANTHER" id="PTHR15114:SF1">
    <property type="entry name" value="REPLICATION PROTEIN A 14 KDA SUBUNIT"/>
    <property type="match status" value="1"/>
</dbReference>
<dbReference type="GO" id="GO:0006284">
    <property type="term" value="P:base-excision repair"/>
    <property type="evidence" value="ECO:0007669"/>
    <property type="project" value="TreeGrafter"/>
</dbReference>
<evidence type="ECO:0000256" key="3">
    <source>
        <dbReference type="ARBA" id="ARBA00023242"/>
    </source>
</evidence>
<dbReference type="InterPro" id="IPR013970">
    <property type="entry name" value="Rfa2"/>
</dbReference>
<dbReference type="GO" id="GO:0003697">
    <property type="term" value="F:single-stranded DNA binding"/>
    <property type="evidence" value="ECO:0007669"/>
    <property type="project" value="TreeGrafter"/>
</dbReference>
<dbReference type="Pfam" id="PF08661">
    <property type="entry name" value="Rep_fac-A_3"/>
    <property type="match status" value="1"/>
</dbReference>
<protein>
    <submittedName>
        <fullName evidence="4">Putative replication factor a protein 3</fullName>
    </submittedName>
</protein>
<dbReference type="SUPFAM" id="SSF50249">
    <property type="entry name" value="Nucleic acid-binding proteins"/>
    <property type="match status" value="1"/>
</dbReference>
<dbReference type="PANTHER" id="PTHR15114">
    <property type="entry name" value="REPLICATION PROTEIN A3"/>
    <property type="match status" value="1"/>
</dbReference>
<dbReference type="GO" id="GO:0006260">
    <property type="term" value="P:DNA replication"/>
    <property type="evidence" value="ECO:0007669"/>
    <property type="project" value="InterPro"/>
</dbReference>
<dbReference type="GO" id="GO:0000724">
    <property type="term" value="P:double-strand break repair via homologous recombination"/>
    <property type="evidence" value="ECO:0007669"/>
    <property type="project" value="TreeGrafter"/>
</dbReference>
<evidence type="ECO:0000313" key="4">
    <source>
        <dbReference type="EMBL" id="NOV45613.1"/>
    </source>
</evidence>
<dbReference type="GO" id="GO:0005662">
    <property type="term" value="C:DNA replication factor A complex"/>
    <property type="evidence" value="ECO:0007669"/>
    <property type="project" value="TreeGrafter"/>
</dbReference>
<dbReference type="InterPro" id="IPR012340">
    <property type="entry name" value="NA-bd_OB-fold"/>
</dbReference>
<reference evidence="4" key="1">
    <citation type="submission" date="2020-03" db="EMBL/GenBank/DDBJ databases">
        <title>Transcriptomic Profiling of the Digestive Tract of the Rat Flea, Xenopsylla cheopis, Following Blood Feeding and Infection with Yersinia pestis.</title>
        <authorList>
            <person name="Bland D.M."/>
            <person name="Martens C.A."/>
            <person name="Virtaneva K."/>
            <person name="Kanakabandi K."/>
            <person name="Long D."/>
            <person name="Rosenke R."/>
            <person name="Saturday G.A."/>
            <person name="Hoyt F.H."/>
            <person name="Bruno D.P."/>
            <person name="Ribeiro J.M.C."/>
            <person name="Hinnebusch J."/>
        </authorList>
    </citation>
    <scope>NUCLEOTIDE SEQUENCE</scope>
</reference>
<keyword evidence="3" id="KW-0539">Nucleus</keyword>
<sequence>MTVKKANGAYMRTCNGMVSLTGLVNNVDSSGRYLNIETTDKINVKVVLNEPLSEALHGWVEIVGQPMGKDTINCSQYVIIQAEKDAEEFDVKAYNYLVHLLNNAHDAFLFEP</sequence>
<evidence type="ECO:0000256" key="1">
    <source>
        <dbReference type="ARBA" id="ARBA00004123"/>
    </source>
</evidence>
<organism evidence="4">
    <name type="scientific">Xenopsylla cheopis</name>
    <name type="common">Oriental rat flea</name>
    <name type="synonym">Pulex cheopis</name>
    <dbReference type="NCBI Taxonomy" id="163159"/>
    <lineage>
        <taxon>Eukaryota</taxon>
        <taxon>Metazoa</taxon>
        <taxon>Ecdysozoa</taxon>
        <taxon>Arthropoda</taxon>
        <taxon>Hexapoda</taxon>
        <taxon>Insecta</taxon>
        <taxon>Pterygota</taxon>
        <taxon>Neoptera</taxon>
        <taxon>Endopterygota</taxon>
        <taxon>Siphonaptera</taxon>
        <taxon>Pulicidae</taxon>
        <taxon>Xenopsyllinae</taxon>
        <taxon>Xenopsylla</taxon>
    </lineage>
</organism>
<comment type="subcellular location">
    <subcellularLocation>
        <location evidence="1">Nucleus</location>
    </subcellularLocation>
</comment>
<accession>A0A6M2DH03</accession>
<name>A0A6M2DH03_XENCH</name>
<proteinExistence type="inferred from homology"/>
<dbReference type="Gene3D" id="2.40.50.140">
    <property type="entry name" value="Nucleic acid-binding proteins"/>
    <property type="match status" value="1"/>
</dbReference>
<dbReference type="AlphaFoldDB" id="A0A6M2DH03"/>